<dbReference type="PANTHER" id="PTHR39179">
    <property type="entry name" value="SPORE COAT PROTEIN I"/>
    <property type="match status" value="1"/>
</dbReference>
<comment type="caution">
    <text evidence="1">The sequence shown here is derived from an EMBL/GenBank/DDBJ whole genome shotgun (WGS) entry which is preliminary data.</text>
</comment>
<evidence type="ECO:0000313" key="2">
    <source>
        <dbReference type="Proteomes" id="UP000036780"/>
    </source>
</evidence>
<accession>A0A0L0QU28</accession>
<sequence>MHISDWLYEHYKIHPETKRWVAGKECYQAGQYVYFITSIENNEIIHMEQAVVAYYIAENSYNHMAIPIPNHQGEWLTPYQDKHCIVVQGTDVGPSHQATSGSMLAQFHQMGSQYSYEPKAISSYGQWKQLWIDKVSWMEQTLEKAAQEKATPYYRLAMDVLPYIIGLSENAIQYIGESDQELRFQESDQGTIAFRRYMDQLQQPVMWPMELVYDHPARDIAEFLRQAFLQQNPQAAVTHFLREYQTIRPVSVFFWRLVYARLLFPIHLYDCLERNLLAEQKGDGVEQLEELLRLQARYEANLSRFFEWAELDCDLLQIPVLHWL</sequence>
<reference evidence="2" key="1">
    <citation type="submission" date="2015-07" db="EMBL/GenBank/DDBJ databases">
        <title>Fjat-10053 dsm26.</title>
        <authorList>
            <person name="Liu B."/>
            <person name="Wang J."/>
            <person name="Zhu Y."/>
            <person name="Liu G."/>
            <person name="Chen Q."/>
            <person name="Chen Z."/>
            <person name="Lan J."/>
            <person name="Che J."/>
            <person name="Ge C."/>
            <person name="Shi H."/>
            <person name="Pan Z."/>
            <person name="Liu X."/>
        </authorList>
    </citation>
    <scope>NUCLEOTIDE SEQUENCE [LARGE SCALE GENOMIC DNA]</scope>
    <source>
        <strain evidence="2">DSM 26</strain>
    </source>
</reference>
<evidence type="ECO:0008006" key="3">
    <source>
        <dbReference type="Google" id="ProtNLM"/>
    </source>
</evidence>
<dbReference type="GO" id="GO:0042601">
    <property type="term" value="C:endospore-forming forespore"/>
    <property type="evidence" value="ECO:0007669"/>
    <property type="project" value="TreeGrafter"/>
</dbReference>
<dbReference type="AlphaFoldDB" id="A0A0L0QU28"/>
<organism evidence="1 2">
    <name type="scientific">Virgibacillus pantothenticus</name>
    <dbReference type="NCBI Taxonomy" id="1473"/>
    <lineage>
        <taxon>Bacteria</taxon>
        <taxon>Bacillati</taxon>
        <taxon>Bacillota</taxon>
        <taxon>Bacilli</taxon>
        <taxon>Bacillales</taxon>
        <taxon>Bacillaceae</taxon>
        <taxon>Virgibacillus</taxon>
    </lineage>
</organism>
<protein>
    <recommendedName>
        <fullName evidence="3">Spore coat protein YutH</fullName>
    </recommendedName>
</protein>
<dbReference type="Gene3D" id="3.90.1200.10">
    <property type="match status" value="1"/>
</dbReference>
<keyword evidence="2" id="KW-1185">Reference proteome</keyword>
<name>A0A0L0QU28_VIRPA</name>
<gene>
    <name evidence="1" type="ORF">AFK71_04670</name>
</gene>
<dbReference type="Proteomes" id="UP000036780">
    <property type="component" value="Unassembled WGS sequence"/>
</dbReference>
<dbReference type="PANTHER" id="PTHR39179:SF2">
    <property type="entry name" value="ENDOSPORE COAT-ASSOCIATED PROTEIN YUTH"/>
    <property type="match status" value="1"/>
</dbReference>
<dbReference type="GeneID" id="66869853"/>
<dbReference type="PATRIC" id="fig|1473.5.peg.3905"/>
<evidence type="ECO:0000313" key="1">
    <source>
        <dbReference type="EMBL" id="KNE22094.1"/>
    </source>
</evidence>
<dbReference type="OrthoDB" id="2986702at2"/>
<dbReference type="EMBL" id="LGTO01000004">
    <property type="protein sequence ID" value="KNE22094.1"/>
    <property type="molecule type" value="Genomic_DNA"/>
</dbReference>
<dbReference type="RefSeq" id="WP_050350378.1">
    <property type="nucleotide sequence ID" value="NZ_BOSN01000005.1"/>
</dbReference>
<proteinExistence type="predicted"/>
<dbReference type="InterPro" id="IPR047175">
    <property type="entry name" value="CotS-like"/>
</dbReference>